<dbReference type="Proteomes" id="UP000279307">
    <property type="component" value="Chromosome 8"/>
</dbReference>
<gene>
    <name evidence="2" type="ORF">DMN91_008524</name>
</gene>
<keyword evidence="1" id="KW-0456">Lyase</keyword>
<evidence type="ECO:0000256" key="1">
    <source>
        <dbReference type="ARBA" id="ARBA00022793"/>
    </source>
</evidence>
<dbReference type="AlphaFoldDB" id="A0A3L8DHN9"/>
<dbReference type="InterPro" id="IPR015424">
    <property type="entry name" value="PyrdxlP-dep_Trfase"/>
</dbReference>
<dbReference type="EMBL" id="QOIP01000008">
    <property type="protein sequence ID" value="RLU19965.1"/>
    <property type="molecule type" value="Genomic_DNA"/>
</dbReference>
<dbReference type="GO" id="GO:0006520">
    <property type="term" value="P:amino acid metabolic process"/>
    <property type="evidence" value="ECO:0007669"/>
    <property type="project" value="InterPro"/>
</dbReference>
<accession>A0A3L8DHN9</accession>
<reference evidence="2 3" key="1">
    <citation type="journal article" date="2018" name="Genome Res.">
        <title>The genomic architecture and molecular evolution of ant odorant receptors.</title>
        <authorList>
            <person name="McKenzie S.K."/>
            <person name="Kronauer D.J.C."/>
        </authorList>
    </citation>
    <scope>NUCLEOTIDE SEQUENCE [LARGE SCALE GENOMIC DNA]</scope>
    <source>
        <strain evidence="2">Clonal line C1</strain>
    </source>
</reference>
<dbReference type="OrthoDB" id="639767at2759"/>
<evidence type="ECO:0000313" key="3">
    <source>
        <dbReference type="Proteomes" id="UP000279307"/>
    </source>
</evidence>
<dbReference type="PRINTS" id="PR00800">
    <property type="entry name" value="YHDCRBOXLASE"/>
</dbReference>
<dbReference type="PANTHER" id="PTHR11999">
    <property type="entry name" value="GROUP II PYRIDOXAL-5-PHOSPHATE DECARBOXYLASE"/>
    <property type="match status" value="1"/>
</dbReference>
<dbReference type="InterPro" id="IPR010977">
    <property type="entry name" value="Aromatic_deC"/>
</dbReference>
<proteinExistence type="predicted"/>
<dbReference type="PANTHER" id="PTHR11999:SF70">
    <property type="entry name" value="MIP05841P"/>
    <property type="match status" value="1"/>
</dbReference>
<sequence length="103" mass="11534">MNIDEFRVRGKEMIEFICEYIRTLEGKRVTANVDPGYLRPLLPKEAPVTPDSWDAIMRDVDGKIMPGVSCLPASSRVVAIIDPPSLSLSHSVAIDFSPPFRYK</sequence>
<dbReference type="SUPFAM" id="SSF53383">
    <property type="entry name" value="PLP-dependent transferases"/>
    <property type="match status" value="1"/>
</dbReference>
<dbReference type="GO" id="GO:0005737">
    <property type="term" value="C:cytoplasm"/>
    <property type="evidence" value="ECO:0007669"/>
    <property type="project" value="TreeGrafter"/>
</dbReference>
<comment type="caution">
    <text evidence="2">The sequence shown here is derived from an EMBL/GenBank/DDBJ whole genome shotgun (WGS) entry which is preliminary data.</text>
</comment>
<keyword evidence="1" id="KW-0210">Decarboxylase</keyword>
<dbReference type="Gene3D" id="1.20.1340.10">
    <property type="entry name" value="dopa decarboxylase, N-terminal domain"/>
    <property type="match status" value="1"/>
</dbReference>
<evidence type="ECO:0000313" key="2">
    <source>
        <dbReference type="EMBL" id="RLU19965.1"/>
    </source>
</evidence>
<name>A0A3L8DHN9_OOCBI</name>
<dbReference type="GO" id="GO:0016831">
    <property type="term" value="F:carboxy-lyase activity"/>
    <property type="evidence" value="ECO:0007669"/>
    <property type="project" value="UniProtKB-KW"/>
</dbReference>
<organism evidence="2 3">
    <name type="scientific">Ooceraea biroi</name>
    <name type="common">Clonal raider ant</name>
    <name type="synonym">Cerapachys biroi</name>
    <dbReference type="NCBI Taxonomy" id="2015173"/>
    <lineage>
        <taxon>Eukaryota</taxon>
        <taxon>Metazoa</taxon>
        <taxon>Ecdysozoa</taxon>
        <taxon>Arthropoda</taxon>
        <taxon>Hexapoda</taxon>
        <taxon>Insecta</taxon>
        <taxon>Pterygota</taxon>
        <taxon>Neoptera</taxon>
        <taxon>Endopterygota</taxon>
        <taxon>Hymenoptera</taxon>
        <taxon>Apocrita</taxon>
        <taxon>Aculeata</taxon>
        <taxon>Formicoidea</taxon>
        <taxon>Formicidae</taxon>
        <taxon>Dorylinae</taxon>
        <taxon>Ooceraea</taxon>
    </lineage>
</organism>
<protein>
    <submittedName>
        <fullName evidence="2">Uncharacterized protein</fullName>
    </submittedName>
</protein>